<keyword evidence="4 6" id="KW-1133">Transmembrane helix</keyword>
<evidence type="ECO:0000256" key="5">
    <source>
        <dbReference type="ARBA" id="ARBA00023136"/>
    </source>
</evidence>
<feature type="transmembrane region" description="Helical" evidence="6">
    <location>
        <begin position="20"/>
        <end position="40"/>
    </location>
</feature>
<dbReference type="RefSeq" id="WP_227543997.1">
    <property type="nucleotide sequence ID" value="NZ_BKNL01000021.1"/>
</dbReference>
<feature type="transmembrane region" description="Helical" evidence="6">
    <location>
        <begin position="160"/>
        <end position="183"/>
    </location>
</feature>
<dbReference type="PANTHER" id="PTHR39087">
    <property type="entry name" value="UPF0104 MEMBRANE PROTEIN MJ1595"/>
    <property type="match status" value="1"/>
</dbReference>
<feature type="transmembrane region" description="Helical" evidence="6">
    <location>
        <begin position="125"/>
        <end position="154"/>
    </location>
</feature>
<evidence type="ECO:0000256" key="4">
    <source>
        <dbReference type="ARBA" id="ARBA00022989"/>
    </source>
</evidence>
<dbReference type="GO" id="GO:0005886">
    <property type="term" value="C:plasma membrane"/>
    <property type="evidence" value="ECO:0007669"/>
    <property type="project" value="UniProtKB-SubCell"/>
</dbReference>
<evidence type="ECO:0000256" key="1">
    <source>
        <dbReference type="ARBA" id="ARBA00004651"/>
    </source>
</evidence>
<evidence type="ECO:0000256" key="6">
    <source>
        <dbReference type="SAM" id="Phobius"/>
    </source>
</evidence>
<dbReference type="AlphaFoldDB" id="A0A9E7PDR8"/>
<evidence type="ECO:0000313" key="7">
    <source>
        <dbReference type="EMBL" id="UUN99123.1"/>
    </source>
</evidence>
<organism evidence="7 8">
    <name type="scientific">Acinetobacter bereziniae</name>
    <name type="common">Acinetobacter genomosp. 10</name>
    <dbReference type="NCBI Taxonomy" id="106648"/>
    <lineage>
        <taxon>Bacteria</taxon>
        <taxon>Pseudomonadati</taxon>
        <taxon>Pseudomonadota</taxon>
        <taxon>Gammaproteobacteria</taxon>
        <taxon>Moraxellales</taxon>
        <taxon>Moraxellaceae</taxon>
        <taxon>Acinetobacter</taxon>
    </lineage>
</organism>
<evidence type="ECO:0000313" key="8">
    <source>
        <dbReference type="Proteomes" id="UP000644140"/>
    </source>
</evidence>
<feature type="transmembrane region" description="Helical" evidence="6">
    <location>
        <begin position="52"/>
        <end position="70"/>
    </location>
</feature>
<feature type="transmembrane region" description="Helical" evidence="6">
    <location>
        <begin position="217"/>
        <end position="240"/>
    </location>
</feature>
<accession>A0A9E7PDR8</accession>
<protein>
    <submittedName>
        <fullName evidence="7">Flippase-like domain-containing protein</fullName>
    </submittedName>
</protein>
<name>A0A9E7PDR8_ACIBZ</name>
<dbReference type="PANTHER" id="PTHR39087:SF2">
    <property type="entry name" value="UPF0104 MEMBRANE PROTEIN MJ1595"/>
    <property type="match status" value="1"/>
</dbReference>
<sequence>MSEQRDPNINNQVGRRPKYLPQLLLMIAIVLYGVVIEWWFGWLQVFQAWAHVPIQYLIMALILMQMTYLIRGWRIYDFFLPITRGQGMTCCRIMLIHNLLNNLLPFRSGEISFPLLMRRYFTVSLSYATAGLLLLRILDLQVLLGLGFFALLLLKHSNNVGLWGGMVLWFTSPLIILLFTPWLKRYSEKLNTQGRLKNLLEQVLLAMPLHLNSLLRSWLFTLICWGSKIMVFAAVLGWFIPLQWWEAVGVNIGGELSSVLPIHAPAGLGTYEAAILATGKLFNLSEAKALLFAAVQLHLLILISTLFGGLIALFIPAHVRFAIKTKANKKQEKDEID</sequence>
<dbReference type="Pfam" id="PF03706">
    <property type="entry name" value="LPG_synthase_TM"/>
    <property type="match status" value="1"/>
</dbReference>
<gene>
    <name evidence="7" type="ORF">I9054_006640</name>
</gene>
<feature type="transmembrane region" description="Helical" evidence="6">
    <location>
        <begin position="289"/>
        <end position="315"/>
    </location>
</feature>
<keyword evidence="5 6" id="KW-0472">Membrane</keyword>
<keyword evidence="3 6" id="KW-0812">Transmembrane</keyword>
<keyword evidence="2" id="KW-1003">Cell membrane</keyword>
<evidence type="ECO:0000256" key="3">
    <source>
        <dbReference type="ARBA" id="ARBA00022692"/>
    </source>
</evidence>
<proteinExistence type="predicted"/>
<dbReference type="Proteomes" id="UP000644140">
    <property type="component" value="Chromosome"/>
</dbReference>
<reference evidence="7" key="1">
    <citation type="submission" date="2022-02" db="EMBL/GenBank/DDBJ databases">
        <title>Characterization of Tn125 harboring carbapenem-resistant Acinetobacter bereziniae clinical isolates.</title>
        <authorList>
            <person name="Wong N.-K."/>
            <person name="Pan Q."/>
        </authorList>
    </citation>
    <scope>NUCLEOTIDE SEQUENCE</scope>
    <source>
        <strain evidence="7">GD03393</strain>
    </source>
</reference>
<evidence type="ECO:0000256" key="2">
    <source>
        <dbReference type="ARBA" id="ARBA00022475"/>
    </source>
</evidence>
<dbReference type="InterPro" id="IPR022791">
    <property type="entry name" value="L-PG_synthase/AglD"/>
</dbReference>
<dbReference type="EMBL" id="CP092085">
    <property type="protein sequence ID" value="UUN99123.1"/>
    <property type="molecule type" value="Genomic_DNA"/>
</dbReference>
<comment type="subcellular location">
    <subcellularLocation>
        <location evidence="1">Cell membrane</location>
        <topology evidence="1">Multi-pass membrane protein</topology>
    </subcellularLocation>
</comment>